<dbReference type="RefSeq" id="WP_234222069.1">
    <property type="nucleotide sequence ID" value="NZ_JAGQAF010000022.1"/>
</dbReference>
<keyword evidence="2" id="KW-0472">Membrane</keyword>
<protein>
    <submittedName>
        <fullName evidence="3">Uncharacterized protein</fullName>
    </submittedName>
</protein>
<proteinExistence type="predicted"/>
<evidence type="ECO:0000256" key="1">
    <source>
        <dbReference type="SAM" id="MobiDB-lite"/>
    </source>
</evidence>
<feature type="region of interest" description="Disordered" evidence="1">
    <location>
        <begin position="108"/>
        <end position="140"/>
    </location>
</feature>
<sequence>MQSYAAARNLFSFLGFCAWCLILAGGGLAFVSGSTVAEMTRYGQMNELKVVMALIPGLGISLVGLLCLALVQIGRASVDSAEYGQQALKVARDQLEVSRQALHMNGAAPQSFASRPNGQDGQERSWSFDTAQPEQERHTKVPELITENELMQLDENGFRRLENKANQLEYRGHVFTLNNGKYDLAGQTFYSAKALKNYLNILEPNE</sequence>
<gene>
    <name evidence="3" type="ORF">KBY27_21950</name>
</gene>
<comment type="caution">
    <text evidence="3">The sequence shown here is derived from an EMBL/GenBank/DDBJ whole genome shotgun (WGS) entry which is preliminary data.</text>
</comment>
<dbReference type="EMBL" id="JAGQAF010000022">
    <property type="protein sequence ID" value="MCE8540135.1"/>
    <property type="molecule type" value="Genomic_DNA"/>
</dbReference>
<feature type="transmembrane region" description="Helical" evidence="2">
    <location>
        <begin position="53"/>
        <end position="71"/>
    </location>
</feature>
<dbReference type="AlphaFoldDB" id="A0A9Q3ZPG2"/>
<dbReference type="Proteomes" id="UP000813672">
    <property type="component" value="Unassembled WGS sequence"/>
</dbReference>
<accession>A0A9Q3ZPG2</accession>
<keyword evidence="2" id="KW-0812">Transmembrane</keyword>
<feature type="compositionally biased region" description="Polar residues" evidence="1">
    <location>
        <begin position="111"/>
        <end position="133"/>
    </location>
</feature>
<name>A0A9Q3ZPG2_9RHOB</name>
<evidence type="ECO:0000313" key="3">
    <source>
        <dbReference type="EMBL" id="MCE8540135.1"/>
    </source>
</evidence>
<reference evidence="3" key="1">
    <citation type="journal article" date="2021" name="Environ. Microbiol.">
        <title>Cryptic niche differentiation of novel sediment ecotypes of Rugeria pomeroyi correlates with nitrate respiration.</title>
        <authorList>
            <person name="Lin X."/>
            <person name="McNichol J."/>
            <person name="Chu X."/>
            <person name="Qian Y."/>
            <person name="Luo H."/>
        </authorList>
    </citation>
    <scope>NUCLEOTIDE SEQUENCE</scope>
    <source>
        <strain evidence="3">SZCCDBB064</strain>
    </source>
</reference>
<evidence type="ECO:0000313" key="4">
    <source>
        <dbReference type="Proteomes" id="UP000813672"/>
    </source>
</evidence>
<keyword evidence="2" id="KW-1133">Transmembrane helix</keyword>
<evidence type="ECO:0000256" key="2">
    <source>
        <dbReference type="SAM" id="Phobius"/>
    </source>
</evidence>
<organism evidence="3 4">
    <name type="scientific">Ruegeria pomeroyi</name>
    <dbReference type="NCBI Taxonomy" id="89184"/>
    <lineage>
        <taxon>Bacteria</taxon>
        <taxon>Pseudomonadati</taxon>
        <taxon>Pseudomonadota</taxon>
        <taxon>Alphaproteobacteria</taxon>
        <taxon>Rhodobacterales</taxon>
        <taxon>Roseobacteraceae</taxon>
        <taxon>Ruegeria</taxon>
    </lineage>
</organism>